<dbReference type="GO" id="GO:0008234">
    <property type="term" value="F:cysteine-type peptidase activity"/>
    <property type="evidence" value="ECO:0007669"/>
    <property type="project" value="InterPro"/>
</dbReference>
<dbReference type="OrthoDB" id="3364670at2759"/>
<protein>
    <recommendedName>
        <fullName evidence="5">Ubiquitin-like protease family profile domain-containing protein</fullName>
    </recommendedName>
</protein>
<evidence type="ECO:0000259" key="5">
    <source>
        <dbReference type="PROSITE" id="PS50600"/>
    </source>
</evidence>
<dbReference type="InterPro" id="IPR003653">
    <property type="entry name" value="Peptidase_C48_C"/>
</dbReference>
<feature type="domain" description="Ubiquitin-like protease family profile" evidence="5">
    <location>
        <begin position="800"/>
        <end position="994"/>
    </location>
</feature>
<name>A0A165D6L0_9BASI</name>
<keyword evidence="3" id="KW-0378">Hydrolase</keyword>
<evidence type="ECO:0000256" key="3">
    <source>
        <dbReference type="ARBA" id="ARBA00022801"/>
    </source>
</evidence>
<evidence type="ECO:0000313" key="6">
    <source>
        <dbReference type="EMBL" id="KZT52173.1"/>
    </source>
</evidence>
<dbReference type="EMBL" id="KV424075">
    <property type="protein sequence ID" value="KZT52173.1"/>
    <property type="molecule type" value="Genomic_DNA"/>
</dbReference>
<dbReference type="InterPro" id="IPR038765">
    <property type="entry name" value="Papain-like_cys_pep_sf"/>
</dbReference>
<gene>
    <name evidence="6" type="ORF">CALCODRAFT_487323</name>
</gene>
<dbReference type="SUPFAM" id="SSF54001">
    <property type="entry name" value="Cysteine proteinases"/>
    <property type="match status" value="1"/>
</dbReference>
<feature type="compositionally biased region" description="Low complexity" evidence="4">
    <location>
        <begin position="750"/>
        <end position="762"/>
    </location>
</feature>
<dbReference type="GO" id="GO:0006508">
    <property type="term" value="P:proteolysis"/>
    <property type="evidence" value="ECO:0007669"/>
    <property type="project" value="UniProtKB-KW"/>
</dbReference>
<dbReference type="GO" id="GO:0019783">
    <property type="term" value="F:ubiquitin-like protein peptidase activity"/>
    <property type="evidence" value="ECO:0007669"/>
    <property type="project" value="UniProtKB-ARBA"/>
</dbReference>
<evidence type="ECO:0000256" key="1">
    <source>
        <dbReference type="ARBA" id="ARBA00005234"/>
    </source>
</evidence>
<dbReference type="Pfam" id="PF02902">
    <property type="entry name" value="Peptidase_C48"/>
    <property type="match status" value="1"/>
</dbReference>
<feature type="compositionally biased region" description="Basic and acidic residues" evidence="4">
    <location>
        <begin position="680"/>
        <end position="689"/>
    </location>
</feature>
<feature type="compositionally biased region" description="Low complexity" evidence="4">
    <location>
        <begin position="423"/>
        <end position="440"/>
    </location>
</feature>
<evidence type="ECO:0000256" key="2">
    <source>
        <dbReference type="ARBA" id="ARBA00022670"/>
    </source>
</evidence>
<feature type="region of interest" description="Disordered" evidence="4">
    <location>
        <begin position="368"/>
        <end position="390"/>
    </location>
</feature>
<accession>A0A165D6L0</accession>
<sequence>MKENLGRWFNQKMKLLALHRHRADRLIQDSGLTEQELAEQHRLQVEQPQSRQSESVKAIEGKIDIYKRLQSEMLRVETIIREAQASIIQLHGRTANRAAFDGLNDSHAELMKKGEQLFTELHIEQAFPEFRDVSTVFLHYLVLARQEKMNIRERVIGHMWELARLHRARGGGREPLGTKLRDQILRGYGPRWSTTQAAIRRYNGYVDSLEKHFNPAWNIPLPLKLNPDSLESPTEDHHLLDDVWWPAVQPPAAWVTNEDVRHGVTGWLLRARCNEEERRLAREADNVMRWWQEERQALKDTIAQCSVQGDVLRLQRMQMQHTHIRQKWTCRALPEVKWRRAIVIDQKLASPGVSPSSADGDPFTFLPPLTPASRRWNNNNNIQTPSTSMDPIELGRIAAARTQRWLQDQTRNAQPAPPPSPPLSVLSPPTPAMATASASPYRVPQLGPSYQDWPAGQPDHEDANWEEELSDNSDAFDRVMGDADVAVEELGGTVMDNAVRGQRRGLYAEEEVEDEDMEEKADERVTYGQPADPRSHSTSPPWPPPGSSPPWPTHTSRDRSRSPSPPWPPVPAPGNVTARRYIPIPALPPMTVPPYVTSPPSRVATPGWRPVRLEALFPDSVFGPAVTPELAGRPAAPGEQEQHMTSALLRRITRPRPIFADPLPSPRSLENRVSWDVPDPSDHPSRQDKVQAAADVMDDVMDKREGSDVEEEVVFLGRGKKSPDRATKRGGRPASRPATSSAELVTDPIGSNQGQQPSGGNQVPDTDPMQWLASSVKDTPAPASWETVPYRCTRLGTERLTLDNKAQMILYKHNEWIDDQIISVFGKLFEEGQPYEWFENAAPTGLPAVRILDPHTLTDLAFIKDDRGKQFWFDKYFAYAIPKESPADEQKYDRLYSFSRPIWLLPLHDAHNSHWILVKVDFETETISFLNSLRGCGSHKKYREWVRDCIVKAREVAGLPNPGWAGWQYRDVQVIQQNNGYDCGGWLIMNELSICKGYQRSGGPSAFAFRRAMFNLVMTWAAV</sequence>
<feature type="compositionally biased region" description="Pro residues" evidence="4">
    <location>
        <begin position="563"/>
        <end position="572"/>
    </location>
</feature>
<keyword evidence="2" id="KW-0645">Protease</keyword>
<feature type="compositionally biased region" description="Pro residues" evidence="4">
    <location>
        <begin position="540"/>
        <end position="552"/>
    </location>
</feature>
<feature type="compositionally biased region" description="Polar residues" evidence="4">
    <location>
        <begin position="375"/>
        <end position="389"/>
    </location>
</feature>
<dbReference type="InParanoid" id="A0A165D6L0"/>
<feature type="region of interest" description="Disordered" evidence="4">
    <location>
        <begin position="505"/>
        <end position="577"/>
    </location>
</feature>
<organism evidence="6 7">
    <name type="scientific">Calocera cornea HHB12733</name>
    <dbReference type="NCBI Taxonomy" id="1353952"/>
    <lineage>
        <taxon>Eukaryota</taxon>
        <taxon>Fungi</taxon>
        <taxon>Dikarya</taxon>
        <taxon>Basidiomycota</taxon>
        <taxon>Agaricomycotina</taxon>
        <taxon>Dacrymycetes</taxon>
        <taxon>Dacrymycetales</taxon>
        <taxon>Dacrymycetaceae</taxon>
        <taxon>Calocera</taxon>
    </lineage>
</organism>
<proteinExistence type="inferred from homology"/>
<dbReference type="AlphaFoldDB" id="A0A165D6L0"/>
<dbReference type="PANTHER" id="PTHR33096">
    <property type="entry name" value="CXC2 DOMAIN-CONTAINING PROTEIN"/>
    <property type="match status" value="1"/>
</dbReference>
<dbReference type="PROSITE" id="PS50600">
    <property type="entry name" value="ULP_PROTEASE"/>
    <property type="match status" value="1"/>
</dbReference>
<dbReference type="Proteomes" id="UP000076842">
    <property type="component" value="Unassembled WGS sequence"/>
</dbReference>
<dbReference type="STRING" id="1353952.A0A165D6L0"/>
<evidence type="ECO:0000256" key="4">
    <source>
        <dbReference type="SAM" id="MobiDB-lite"/>
    </source>
</evidence>
<dbReference type="Gene3D" id="3.40.395.10">
    <property type="entry name" value="Adenoviral Proteinase, Chain A"/>
    <property type="match status" value="1"/>
</dbReference>
<feature type="region of interest" description="Disordered" evidence="4">
    <location>
        <begin position="628"/>
        <end position="768"/>
    </location>
</feature>
<keyword evidence="7" id="KW-1185">Reference proteome</keyword>
<comment type="similarity">
    <text evidence="1">Belongs to the peptidase C48 family.</text>
</comment>
<feature type="region of interest" description="Disordered" evidence="4">
    <location>
        <begin position="406"/>
        <end position="470"/>
    </location>
</feature>
<feature type="compositionally biased region" description="Acidic residues" evidence="4">
    <location>
        <begin position="508"/>
        <end position="520"/>
    </location>
</feature>
<reference evidence="6 7" key="1">
    <citation type="journal article" date="2016" name="Mol. Biol. Evol.">
        <title>Comparative Genomics of Early-Diverging Mushroom-Forming Fungi Provides Insights into the Origins of Lignocellulose Decay Capabilities.</title>
        <authorList>
            <person name="Nagy L.G."/>
            <person name="Riley R."/>
            <person name="Tritt A."/>
            <person name="Adam C."/>
            <person name="Daum C."/>
            <person name="Floudas D."/>
            <person name="Sun H."/>
            <person name="Yadav J.S."/>
            <person name="Pangilinan J."/>
            <person name="Larsson K.H."/>
            <person name="Matsuura K."/>
            <person name="Barry K."/>
            <person name="Labutti K."/>
            <person name="Kuo R."/>
            <person name="Ohm R.A."/>
            <person name="Bhattacharya S.S."/>
            <person name="Shirouzu T."/>
            <person name="Yoshinaga Y."/>
            <person name="Martin F.M."/>
            <person name="Grigoriev I.V."/>
            <person name="Hibbett D.S."/>
        </authorList>
    </citation>
    <scope>NUCLEOTIDE SEQUENCE [LARGE SCALE GENOMIC DNA]</scope>
    <source>
        <strain evidence="6 7">HHB12733</strain>
    </source>
</reference>
<dbReference type="PANTHER" id="PTHR33096:SF1">
    <property type="entry name" value="CXC1-LIKE CYSTEINE CLUSTER ASSOCIATED WITH KDZ TRANSPOSASES DOMAIN-CONTAINING PROTEIN"/>
    <property type="match status" value="1"/>
</dbReference>
<evidence type="ECO:0000313" key="7">
    <source>
        <dbReference type="Proteomes" id="UP000076842"/>
    </source>
</evidence>